<reference evidence="1 2" key="1">
    <citation type="submission" date="2016-10" db="EMBL/GenBank/DDBJ databases">
        <authorList>
            <person name="de Groot N.N."/>
        </authorList>
    </citation>
    <scope>NUCLEOTIDE SEQUENCE [LARGE SCALE GENOMIC DNA]</scope>
    <source>
        <strain evidence="1 2">DSM 43357</strain>
    </source>
</reference>
<dbReference type="AlphaFoldDB" id="A0A1H8CNX3"/>
<keyword evidence="2" id="KW-1185">Reference proteome</keyword>
<accession>A0A1H8CNX3</accession>
<gene>
    <name evidence="1" type="ORF">SAMN05660976_06475</name>
</gene>
<name>A0A1H8CNX3_9ACTN</name>
<proteinExistence type="predicted"/>
<feature type="non-terminal residue" evidence="1">
    <location>
        <position position="47"/>
    </location>
</feature>
<evidence type="ECO:0000313" key="2">
    <source>
        <dbReference type="Proteomes" id="UP000198953"/>
    </source>
</evidence>
<dbReference type="EMBL" id="FOBF01000020">
    <property type="protein sequence ID" value="SEM96622.1"/>
    <property type="molecule type" value="Genomic_DNA"/>
</dbReference>
<organism evidence="1 2">
    <name type="scientific">Nonomuraea pusilla</name>
    <dbReference type="NCBI Taxonomy" id="46177"/>
    <lineage>
        <taxon>Bacteria</taxon>
        <taxon>Bacillati</taxon>
        <taxon>Actinomycetota</taxon>
        <taxon>Actinomycetes</taxon>
        <taxon>Streptosporangiales</taxon>
        <taxon>Streptosporangiaceae</taxon>
        <taxon>Nonomuraea</taxon>
    </lineage>
</organism>
<sequence>MTGKEGGVARAGRTQAGGGVVGVAGAGGDAIRVGGDAAGARRVRAGA</sequence>
<evidence type="ECO:0000313" key="1">
    <source>
        <dbReference type="EMBL" id="SEM96622.1"/>
    </source>
</evidence>
<dbReference type="Proteomes" id="UP000198953">
    <property type="component" value="Unassembled WGS sequence"/>
</dbReference>
<dbReference type="STRING" id="46177.SAMN05660976_06475"/>
<protein>
    <submittedName>
        <fullName evidence="1">Uncharacterized protein</fullName>
    </submittedName>
</protein>